<dbReference type="GO" id="GO:0000271">
    <property type="term" value="P:polysaccharide biosynthetic process"/>
    <property type="evidence" value="ECO:0007669"/>
    <property type="project" value="InterPro"/>
</dbReference>
<name>A0A928YUD9_9GAMM</name>
<dbReference type="InterPro" id="IPR007267">
    <property type="entry name" value="GtrA_DPMS_TM"/>
</dbReference>
<evidence type="ECO:0000256" key="2">
    <source>
        <dbReference type="ARBA" id="ARBA00009399"/>
    </source>
</evidence>
<reference evidence="8" key="1">
    <citation type="submission" date="2018-07" db="EMBL/GenBank/DDBJ databases">
        <title>Genome assembly of strain Ka43.</title>
        <authorList>
            <person name="Kukolya J."/>
            <person name="Nagy I."/>
            <person name="Horvath B."/>
            <person name="Toth A."/>
        </authorList>
    </citation>
    <scope>NUCLEOTIDE SEQUENCE</scope>
    <source>
        <strain evidence="8">KB43</strain>
    </source>
</reference>
<comment type="similarity">
    <text evidence="2">Belongs to the GtrA family.</text>
</comment>
<dbReference type="PANTHER" id="PTHR38459:SF1">
    <property type="entry name" value="PROPHAGE BACTOPRENOL-LINKED GLUCOSE TRANSLOCASE HOMOLOG"/>
    <property type="match status" value="1"/>
</dbReference>
<keyword evidence="5 6" id="KW-0472">Membrane</keyword>
<evidence type="ECO:0000256" key="3">
    <source>
        <dbReference type="ARBA" id="ARBA00022692"/>
    </source>
</evidence>
<keyword evidence="9" id="KW-1185">Reference proteome</keyword>
<comment type="caution">
    <text evidence="8">The sequence shown here is derived from an EMBL/GenBank/DDBJ whole genome shotgun (WGS) entry which is preliminary data.</text>
</comment>
<gene>
    <name evidence="8" type="ORF">C4F51_09110</name>
</gene>
<feature type="transmembrane region" description="Helical" evidence="6">
    <location>
        <begin position="96"/>
        <end position="114"/>
    </location>
</feature>
<organism evidence="8 9">
    <name type="scientific">Cellvibrio polysaccharolyticus</name>
    <dbReference type="NCBI Taxonomy" id="2082724"/>
    <lineage>
        <taxon>Bacteria</taxon>
        <taxon>Pseudomonadati</taxon>
        <taxon>Pseudomonadota</taxon>
        <taxon>Gammaproteobacteria</taxon>
        <taxon>Cellvibrionales</taxon>
        <taxon>Cellvibrionaceae</taxon>
        <taxon>Cellvibrio</taxon>
    </lineage>
</organism>
<dbReference type="RefSeq" id="WP_193909133.1">
    <property type="nucleotide sequence ID" value="NZ_PRDL01000001.1"/>
</dbReference>
<keyword evidence="4 6" id="KW-1133">Transmembrane helix</keyword>
<feature type="transmembrane region" description="Helical" evidence="6">
    <location>
        <begin position="5"/>
        <end position="26"/>
    </location>
</feature>
<evidence type="ECO:0000313" key="8">
    <source>
        <dbReference type="EMBL" id="MBE8717345.1"/>
    </source>
</evidence>
<dbReference type="Proteomes" id="UP000652567">
    <property type="component" value="Unassembled WGS sequence"/>
</dbReference>
<evidence type="ECO:0000256" key="5">
    <source>
        <dbReference type="ARBA" id="ARBA00023136"/>
    </source>
</evidence>
<dbReference type="Pfam" id="PF04138">
    <property type="entry name" value="GtrA_DPMS_TM"/>
    <property type="match status" value="1"/>
</dbReference>
<evidence type="ECO:0000256" key="6">
    <source>
        <dbReference type="SAM" id="Phobius"/>
    </source>
</evidence>
<keyword evidence="3 6" id="KW-0812">Transmembrane</keyword>
<accession>A0A928YUD9</accession>
<feature type="transmembrane region" description="Helical" evidence="6">
    <location>
        <begin position="32"/>
        <end position="51"/>
    </location>
</feature>
<dbReference type="GO" id="GO:0005886">
    <property type="term" value="C:plasma membrane"/>
    <property type="evidence" value="ECO:0007669"/>
    <property type="project" value="TreeGrafter"/>
</dbReference>
<evidence type="ECO:0000256" key="4">
    <source>
        <dbReference type="ARBA" id="ARBA00022989"/>
    </source>
</evidence>
<comment type="subcellular location">
    <subcellularLocation>
        <location evidence="1">Membrane</location>
        <topology evidence="1">Multi-pass membrane protein</topology>
    </subcellularLocation>
</comment>
<dbReference type="PANTHER" id="PTHR38459">
    <property type="entry name" value="PROPHAGE BACTOPRENOL-LINKED GLUCOSE TRANSLOCASE HOMOLOG"/>
    <property type="match status" value="1"/>
</dbReference>
<evidence type="ECO:0000259" key="7">
    <source>
        <dbReference type="Pfam" id="PF04138"/>
    </source>
</evidence>
<sequence length="122" mass="13490">MLNHLIRFILVGGSATLLQFALLFAFVELFHLHAVLSSALSFALSAVFNYLMNYYFTFNSSKSHAETAGKFVVVASLGLLINSGTFALLLPLVPHYLIAQIGATIITLGINFLLHKIWIYRS</sequence>
<feature type="domain" description="GtrA/DPMS transmembrane" evidence="7">
    <location>
        <begin position="7"/>
        <end position="119"/>
    </location>
</feature>
<evidence type="ECO:0000313" key="9">
    <source>
        <dbReference type="Proteomes" id="UP000652567"/>
    </source>
</evidence>
<dbReference type="AlphaFoldDB" id="A0A928YUD9"/>
<dbReference type="InterPro" id="IPR051401">
    <property type="entry name" value="GtrA_CellWall_Glycosyl"/>
</dbReference>
<feature type="transmembrane region" description="Helical" evidence="6">
    <location>
        <begin position="71"/>
        <end position="90"/>
    </location>
</feature>
<evidence type="ECO:0000256" key="1">
    <source>
        <dbReference type="ARBA" id="ARBA00004141"/>
    </source>
</evidence>
<proteinExistence type="inferred from homology"/>
<dbReference type="EMBL" id="PRDL01000001">
    <property type="protein sequence ID" value="MBE8717345.1"/>
    <property type="molecule type" value="Genomic_DNA"/>
</dbReference>
<protein>
    <submittedName>
        <fullName evidence="8">GtrA family protein</fullName>
    </submittedName>
</protein>